<sequence length="447" mass="49751">MSQAHYDVIVVGGGISGAAAFYELAKYTDIGSIALLEKYDDLATLNSSGKGNSQTIHCGDIETNYTVQKAGAVKRTARMIVKYCLQYGYENKFMFAHQKMAIGVGDTEVAYMRKRYEDFKEIFPYLEVYEKEKLKEIEPKLVYDANGNERPEPIVGVGVQNEYSTVDFGAMAKSLVENAKTIEGKTTDVFLNSEVLEITQEGSTHRLTTRDGKSFTAGFVIVNAGAHSLYLAHQMGYGHDYSCLPVAGSFYVTTKMMLTGKVYMVQNPKLPFAALHGDPDILLGGFTRFGPTALVLPKLERFHGNKTVIDFFKTLRLDKKIITIFYDLLKDSTIRNYIFRNFLFEIPYFNKRLFLKDARKIVPSLQLEDIEYAQGFGGVRPQVLNKAEGKLMLGEASVNPGTGILFNMTPSPGATSCLGNAERDVKLACAHLGKTFNQEAFNQDLTD</sequence>
<gene>
    <name evidence="12" type="ORF">JWV37_10935</name>
</gene>
<evidence type="ECO:0000256" key="11">
    <source>
        <dbReference type="ARBA" id="ARBA00031550"/>
    </source>
</evidence>
<comment type="catalytic activity">
    <reaction evidence="1">
        <text>(S)-malate + a quinone = a quinol + oxaloacetate</text>
        <dbReference type="Rhea" id="RHEA:46012"/>
        <dbReference type="ChEBI" id="CHEBI:15589"/>
        <dbReference type="ChEBI" id="CHEBI:16452"/>
        <dbReference type="ChEBI" id="CHEBI:24646"/>
        <dbReference type="ChEBI" id="CHEBI:132124"/>
        <dbReference type="EC" id="1.1.5.4"/>
    </reaction>
</comment>
<dbReference type="SUPFAM" id="SSF51905">
    <property type="entry name" value="FAD/NAD(P)-binding domain"/>
    <property type="match status" value="1"/>
</dbReference>
<comment type="cofactor">
    <cofactor evidence="2">
        <name>FAD</name>
        <dbReference type="ChEBI" id="CHEBI:57692"/>
    </cofactor>
</comment>
<evidence type="ECO:0000256" key="6">
    <source>
        <dbReference type="ARBA" id="ARBA00022532"/>
    </source>
</evidence>
<dbReference type="PANTHER" id="PTHR43104">
    <property type="entry name" value="L-2-HYDROXYGLUTARATE DEHYDROGENASE, MITOCHONDRIAL"/>
    <property type="match status" value="1"/>
</dbReference>
<evidence type="ECO:0000256" key="3">
    <source>
        <dbReference type="ARBA" id="ARBA00005012"/>
    </source>
</evidence>
<reference evidence="12 13" key="3">
    <citation type="submission" date="2021-02" db="EMBL/GenBank/DDBJ databases">
        <authorList>
            <person name="Merkel A.Y."/>
        </authorList>
    </citation>
    <scope>NUCLEOTIDE SEQUENCE [LARGE SCALE GENOMIC DNA]</scope>
    <source>
        <strain evidence="12 13">T05b</strain>
    </source>
</reference>
<comment type="similarity">
    <text evidence="4">Belongs to the MQO family.</text>
</comment>
<keyword evidence="7" id="KW-0285">Flavoprotein</keyword>
<evidence type="ECO:0000313" key="13">
    <source>
        <dbReference type="Proteomes" id="UP000703590"/>
    </source>
</evidence>
<keyword evidence="9" id="KW-0560">Oxidoreductase</keyword>
<dbReference type="Gene3D" id="3.50.50.60">
    <property type="entry name" value="FAD/NAD(P)-binding domain"/>
    <property type="match status" value="1"/>
</dbReference>
<dbReference type="InterPro" id="IPR036188">
    <property type="entry name" value="FAD/NAD-bd_sf"/>
</dbReference>
<evidence type="ECO:0000256" key="10">
    <source>
        <dbReference type="ARBA" id="ARBA00030660"/>
    </source>
</evidence>
<dbReference type="Proteomes" id="UP000703590">
    <property type="component" value="Unassembled WGS sequence"/>
</dbReference>
<evidence type="ECO:0000256" key="7">
    <source>
        <dbReference type="ARBA" id="ARBA00022630"/>
    </source>
</evidence>
<protein>
    <recommendedName>
        <fullName evidence="5">malate dehydrogenase (quinone)</fullName>
        <ecNumber evidence="5">1.1.5.4</ecNumber>
    </recommendedName>
    <alternativeName>
        <fullName evidence="11">MQO</fullName>
    </alternativeName>
    <alternativeName>
        <fullName evidence="10">Malate dehydrogenase [quinone]</fullName>
    </alternativeName>
</protein>
<dbReference type="Pfam" id="PF06039">
    <property type="entry name" value="Mqo"/>
    <property type="match status" value="1"/>
</dbReference>
<reference evidence="13" key="2">
    <citation type="submission" date="2021-02" db="EMBL/GenBank/DDBJ databases">
        <title>Sulfurospirillum tamanensis sp. nov.</title>
        <authorList>
            <person name="Merkel A.Y."/>
        </authorList>
    </citation>
    <scope>NUCLEOTIDE SEQUENCE [LARGE SCALE GENOMIC DNA]</scope>
    <source>
        <strain evidence="13">T05b</strain>
    </source>
</reference>
<evidence type="ECO:0000256" key="1">
    <source>
        <dbReference type="ARBA" id="ARBA00001139"/>
    </source>
</evidence>
<keyword evidence="6" id="KW-0816">Tricarboxylic acid cycle</keyword>
<accession>A0ABS2WUG4</accession>
<evidence type="ECO:0000256" key="2">
    <source>
        <dbReference type="ARBA" id="ARBA00001974"/>
    </source>
</evidence>
<dbReference type="EC" id="1.1.5.4" evidence="5"/>
<dbReference type="Gene3D" id="3.30.9.10">
    <property type="entry name" value="D-Amino Acid Oxidase, subunit A, domain 2"/>
    <property type="match status" value="1"/>
</dbReference>
<keyword evidence="13" id="KW-1185">Reference proteome</keyword>
<comment type="pathway">
    <text evidence="3">Carbohydrate metabolism; tricarboxylic acid cycle; oxaloacetate from (S)-malate (quinone route): step 1/1.</text>
</comment>
<keyword evidence="8" id="KW-0274">FAD</keyword>
<evidence type="ECO:0000256" key="9">
    <source>
        <dbReference type="ARBA" id="ARBA00023002"/>
    </source>
</evidence>
<evidence type="ECO:0000256" key="8">
    <source>
        <dbReference type="ARBA" id="ARBA00022827"/>
    </source>
</evidence>
<organism evidence="12 13">
    <name type="scientific">Sulfurospirillum tamanense</name>
    <dbReference type="NCBI Taxonomy" id="2813362"/>
    <lineage>
        <taxon>Bacteria</taxon>
        <taxon>Pseudomonadati</taxon>
        <taxon>Campylobacterota</taxon>
        <taxon>Epsilonproteobacteria</taxon>
        <taxon>Campylobacterales</taxon>
        <taxon>Sulfurospirillaceae</taxon>
        <taxon>Sulfurospirillum</taxon>
    </lineage>
</organism>
<dbReference type="RefSeq" id="WP_205459850.1">
    <property type="nucleotide sequence ID" value="NZ_JAFHKK010000031.1"/>
</dbReference>
<dbReference type="EMBL" id="JAFHKK010000031">
    <property type="protein sequence ID" value="MBN2965298.1"/>
    <property type="molecule type" value="Genomic_DNA"/>
</dbReference>
<dbReference type="InterPro" id="IPR006231">
    <property type="entry name" value="MQO"/>
</dbReference>
<name>A0ABS2WUG4_9BACT</name>
<comment type="caution">
    <text evidence="12">The sequence shown here is derived from an EMBL/GenBank/DDBJ whole genome shotgun (WGS) entry which is preliminary data.</text>
</comment>
<evidence type="ECO:0000256" key="5">
    <source>
        <dbReference type="ARBA" id="ARBA00013026"/>
    </source>
</evidence>
<evidence type="ECO:0000313" key="12">
    <source>
        <dbReference type="EMBL" id="MBN2965298.1"/>
    </source>
</evidence>
<proteinExistence type="inferred from homology"/>
<evidence type="ECO:0000256" key="4">
    <source>
        <dbReference type="ARBA" id="ARBA00006389"/>
    </source>
</evidence>
<reference evidence="12 13" key="1">
    <citation type="submission" date="2021-02" db="EMBL/GenBank/DDBJ databases">
        <title>Sulfurospirillum tamanensis sp. nov.</title>
        <authorList>
            <person name="Frolova A."/>
            <person name="Merkel A."/>
            <person name="Slobodkin A."/>
        </authorList>
    </citation>
    <scope>NUCLEOTIDE SEQUENCE [LARGE SCALE GENOMIC DNA]</scope>
    <source>
        <strain evidence="12 13">T05b</strain>
    </source>
</reference>
<dbReference type="PANTHER" id="PTHR43104:SF2">
    <property type="entry name" value="L-2-HYDROXYGLUTARATE DEHYDROGENASE, MITOCHONDRIAL"/>
    <property type="match status" value="1"/>
</dbReference>